<sequence>MAKKKILAINWRDIKNPEAGGAELYHHEIFKRLNERDYEVTFLSHRVKGLPNEEFIDGVRTVRIGNKFLFNFSVHSYVKKHCKEYDLVVENLNKIPFFTPTCLKGTKSLHMVMHFFRKSIFRETVFPIALYVYLMERAVALFYRNQNFLAISESTKEEIDDMGIRYKQMFVVEPGIDTEYFHPTEAKANPPVISYVGRLMKYKNAQFVISAMPRLNELVPGIQLQIAGSGDFRPELEQMVEQLGVKDSVQFLGRVSEDEKRNLLSRSSLFINPSLKEGWGINNIEANLCGTISLSNNVAGLKDSVIDGVTGLLYENDDVEGFCQKAASVLHDKERLAKLEANAKERALGMSWDAMTDKMQKAVEACLNS</sequence>
<dbReference type="GO" id="GO:0016757">
    <property type="term" value="F:glycosyltransferase activity"/>
    <property type="evidence" value="ECO:0007669"/>
    <property type="project" value="InterPro"/>
</dbReference>
<dbReference type="RefSeq" id="WP_157798039.1">
    <property type="nucleotide sequence ID" value="NZ_PGEX01000001.1"/>
</dbReference>
<organism evidence="3 4">
    <name type="scientific">Hallerella succinigenes</name>
    <dbReference type="NCBI Taxonomy" id="1896222"/>
    <lineage>
        <taxon>Bacteria</taxon>
        <taxon>Pseudomonadati</taxon>
        <taxon>Fibrobacterota</taxon>
        <taxon>Fibrobacteria</taxon>
        <taxon>Fibrobacterales</taxon>
        <taxon>Fibrobacteraceae</taxon>
        <taxon>Hallerella</taxon>
    </lineage>
</organism>
<dbReference type="Proteomes" id="UP000231134">
    <property type="component" value="Unassembled WGS sequence"/>
</dbReference>
<dbReference type="InterPro" id="IPR001296">
    <property type="entry name" value="Glyco_trans_1"/>
</dbReference>
<feature type="domain" description="Glycosyltransferase subfamily 4-like N-terminal" evidence="2">
    <location>
        <begin position="20"/>
        <end position="179"/>
    </location>
</feature>
<keyword evidence="4" id="KW-1185">Reference proteome</keyword>
<dbReference type="AlphaFoldDB" id="A0A2M9A9R8"/>
<comment type="caution">
    <text evidence="3">The sequence shown here is derived from an EMBL/GenBank/DDBJ whole genome shotgun (WGS) entry which is preliminary data.</text>
</comment>
<evidence type="ECO:0000313" key="4">
    <source>
        <dbReference type="Proteomes" id="UP000231134"/>
    </source>
</evidence>
<dbReference type="SUPFAM" id="SSF53756">
    <property type="entry name" value="UDP-Glycosyltransferase/glycogen phosphorylase"/>
    <property type="match status" value="1"/>
</dbReference>
<dbReference type="OrthoDB" id="9806887at2"/>
<gene>
    <name evidence="3" type="ORF">BGX16_2455</name>
</gene>
<dbReference type="InterPro" id="IPR050194">
    <property type="entry name" value="Glycosyltransferase_grp1"/>
</dbReference>
<evidence type="ECO:0000313" key="3">
    <source>
        <dbReference type="EMBL" id="PJJ42428.1"/>
    </source>
</evidence>
<keyword evidence="3" id="KW-0808">Transferase</keyword>
<dbReference type="Gene3D" id="3.40.50.2000">
    <property type="entry name" value="Glycogen Phosphorylase B"/>
    <property type="match status" value="2"/>
</dbReference>
<dbReference type="InterPro" id="IPR028098">
    <property type="entry name" value="Glyco_trans_4-like_N"/>
</dbReference>
<reference evidence="3 4" key="1">
    <citation type="submission" date="2017-11" db="EMBL/GenBank/DDBJ databases">
        <title>Animal gut microbial communities from fecal samples from Wisconsin, USA.</title>
        <authorList>
            <person name="Neumann A."/>
        </authorList>
    </citation>
    <scope>NUCLEOTIDE SEQUENCE [LARGE SCALE GENOMIC DNA]</scope>
    <source>
        <strain evidence="3 4">UWS3</strain>
    </source>
</reference>
<dbReference type="Pfam" id="PF13439">
    <property type="entry name" value="Glyco_transf_4"/>
    <property type="match status" value="1"/>
</dbReference>
<dbReference type="Pfam" id="PF00534">
    <property type="entry name" value="Glycos_transf_1"/>
    <property type="match status" value="1"/>
</dbReference>
<evidence type="ECO:0000259" key="1">
    <source>
        <dbReference type="Pfam" id="PF00534"/>
    </source>
</evidence>
<dbReference type="PANTHER" id="PTHR45947">
    <property type="entry name" value="SULFOQUINOVOSYL TRANSFERASE SQD2"/>
    <property type="match status" value="1"/>
</dbReference>
<name>A0A2M9A9R8_9BACT</name>
<protein>
    <submittedName>
        <fullName evidence="3">Glycosyltransferase involved in cell wall biosynthesis</fullName>
    </submittedName>
</protein>
<proteinExistence type="predicted"/>
<evidence type="ECO:0000259" key="2">
    <source>
        <dbReference type="Pfam" id="PF13439"/>
    </source>
</evidence>
<dbReference type="EMBL" id="PGEX01000001">
    <property type="protein sequence ID" value="PJJ42428.1"/>
    <property type="molecule type" value="Genomic_DNA"/>
</dbReference>
<feature type="domain" description="Glycosyl transferase family 1" evidence="1">
    <location>
        <begin position="180"/>
        <end position="346"/>
    </location>
</feature>
<dbReference type="CDD" id="cd03801">
    <property type="entry name" value="GT4_PimA-like"/>
    <property type="match status" value="1"/>
</dbReference>
<dbReference type="PANTHER" id="PTHR45947:SF3">
    <property type="entry name" value="SULFOQUINOVOSYL TRANSFERASE SQD2"/>
    <property type="match status" value="1"/>
</dbReference>
<accession>A0A2M9A9R8</accession>